<dbReference type="Pfam" id="PF13677">
    <property type="entry name" value="MotB_plug"/>
    <property type="match status" value="1"/>
</dbReference>
<dbReference type="InterPro" id="IPR050330">
    <property type="entry name" value="Bact_OuterMem_StrucFunc"/>
</dbReference>
<keyword evidence="12" id="KW-0282">Flagellum</keyword>
<name>A0A378JZS2_9GAMM</name>
<dbReference type="EMBL" id="LNYN01000029">
    <property type="protein sequence ID" value="KTD32404.1"/>
    <property type="molecule type" value="Genomic_DNA"/>
</dbReference>
<dbReference type="Pfam" id="PF00691">
    <property type="entry name" value="OmpA"/>
    <property type="match status" value="1"/>
</dbReference>
<accession>A0A378JZS2</accession>
<dbReference type="EMBL" id="UGOG01000001">
    <property type="protein sequence ID" value="STX62499.1"/>
    <property type="molecule type" value="Genomic_DNA"/>
</dbReference>
<feature type="compositionally biased region" description="Basic and acidic residues" evidence="8">
    <location>
        <begin position="71"/>
        <end position="81"/>
    </location>
</feature>
<comment type="similarity">
    <text evidence="2">Belongs to the MotB family.</text>
</comment>
<dbReference type="InterPro" id="IPR006665">
    <property type="entry name" value="OmpA-like"/>
</dbReference>
<dbReference type="AlphaFoldDB" id="A0A378JZS2"/>
<proteinExistence type="inferred from homology"/>
<protein>
    <submittedName>
        <fullName evidence="12">Flagellar motor protein MotB</fullName>
    </submittedName>
    <submittedName>
        <fullName evidence="11">Flagellar motor protein MotD</fullName>
    </submittedName>
</protein>
<keyword evidence="4 9" id="KW-0812">Transmembrane</keyword>
<evidence type="ECO:0000256" key="2">
    <source>
        <dbReference type="ARBA" id="ARBA00008914"/>
    </source>
</evidence>
<sequence length="268" mass="30035">MKSRRNKTEEHVDNHRWVVSYADFITLLFAFFVVMYAISSVNVSKYKSLSEGMKSAFDKKDKNKATQSTDTIKDGPEEKKTPGVYNDGLDDLNKSLSDLEDGNYKINRQDGWIELQIKAGSLFDSGEADLKPEAIIKLMQLAEKIKTYSYPVVIEGYTDNVPIQTPQYPSNWELSAFRAASVGRILNGFGIDTGRILVTGYGDQYPISDNLTELGRSMNRRVNIIIAANRKIDRLINPELGQTHNISIGANPVAVPLKPQDKGKKELK</sequence>
<evidence type="ECO:0000256" key="7">
    <source>
        <dbReference type="PROSITE-ProRule" id="PRU00473"/>
    </source>
</evidence>
<dbReference type="Proteomes" id="UP000054985">
    <property type="component" value="Unassembled WGS sequence"/>
</dbReference>
<dbReference type="Gene3D" id="3.30.1330.60">
    <property type="entry name" value="OmpA-like domain"/>
    <property type="match status" value="1"/>
</dbReference>
<reference evidence="11 13" key="1">
    <citation type="submission" date="2015-11" db="EMBL/GenBank/DDBJ databases">
        <title>Genomic analysis of 38 Legionella species identifies large and diverse effector repertoires.</title>
        <authorList>
            <person name="Burstein D."/>
            <person name="Amaro F."/>
            <person name="Zusman T."/>
            <person name="Lifshitz Z."/>
            <person name="Cohen O."/>
            <person name="Gilbert J.A."/>
            <person name="Pupko T."/>
            <person name="Shuman H.A."/>
            <person name="Segal G."/>
        </authorList>
    </citation>
    <scope>NUCLEOTIDE SEQUENCE [LARGE SCALE GENOMIC DNA]</scope>
    <source>
        <strain evidence="11 13">ATCC 43877</strain>
    </source>
</reference>
<keyword evidence="3" id="KW-1003">Cell membrane</keyword>
<comment type="subcellular location">
    <subcellularLocation>
        <location evidence="1">Cell membrane</location>
        <topology evidence="1">Single-pass membrane protein</topology>
    </subcellularLocation>
</comment>
<keyword evidence="12" id="KW-0969">Cilium</keyword>
<keyword evidence="12" id="KW-0966">Cell projection</keyword>
<dbReference type="PANTHER" id="PTHR30329:SF20">
    <property type="entry name" value="EXPORTED PROTEIN"/>
    <property type="match status" value="1"/>
</dbReference>
<dbReference type="PROSITE" id="PS51123">
    <property type="entry name" value="OMPA_2"/>
    <property type="match status" value="1"/>
</dbReference>
<evidence type="ECO:0000256" key="6">
    <source>
        <dbReference type="ARBA" id="ARBA00023136"/>
    </source>
</evidence>
<dbReference type="InterPro" id="IPR025713">
    <property type="entry name" value="MotB-like_N_dom"/>
</dbReference>
<evidence type="ECO:0000313" key="14">
    <source>
        <dbReference type="Proteomes" id="UP000254040"/>
    </source>
</evidence>
<keyword evidence="5 9" id="KW-1133">Transmembrane helix</keyword>
<evidence type="ECO:0000256" key="5">
    <source>
        <dbReference type="ARBA" id="ARBA00022989"/>
    </source>
</evidence>
<dbReference type="GO" id="GO:0005886">
    <property type="term" value="C:plasma membrane"/>
    <property type="evidence" value="ECO:0007669"/>
    <property type="project" value="UniProtKB-SubCell"/>
</dbReference>
<dbReference type="InterPro" id="IPR036737">
    <property type="entry name" value="OmpA-like_sf"/>
</dbReference>
<evidence type="ECO:0000313" key="13">
    <source>
        <dbReference type="Proteomes" id="UP000054985"/>
    </source>
</evidence>
<organism evidence="12 14">
    <name type="scientific">Legionella moravica</name>
    <dbReference type="NCBI Taxonomy" id="39962"/>
    <lineage>
        <taxon>Bacteria</taxon>
        <taxon>Pseudomonadati</taxon>
        <taxon>Pseudomonadota</taxon>
        <taxon>Gammaproteobacteria</taxon>
        <taxon>Legionellales</taxon>
        <taxon>Legionellaceae</taxon>
        <taxon>Legionella</taxon>
    </lineage>
</organism>
<dbReference type="STRING" id="39962.Lmor_2342"/>
<reference evidence="12 14" key="2">
    <citation type="submission" date="2018-06" db="EMBL/GenBank/DDBJ databases">
        <authorList>
            <consortium name="Pathogen Informatics"/>
            <person name="Doyle S."/>
        </authorList>
    </citation>
    <scope>NUCLEOTIDE SEQUENCE [LARGE SCALE GENOMIC DNA]</scope>
    <source>
        <strain evidence="12 14">NCTC12239</strain>
    </source>
</reference>
<evidence type="ECO:0000256" key="8">
    <source>
        <dbReference type="SAM" id="MobiDB-lite"/>
    </source>
</evidence>
<evidence type="ECO:0000256" key="3">
    <source>
        <dbReference type="ARBA" id="ARBA00022475"/>
    </source>
</evidence>
<dbReference type="CDD" id="cd07185">
    <property type="entry name" value="OmpA_C-like"/>
    <property type="match status" value="1"/>
</dbReference>
<feature type="region of interest" description="Disordered" evidence="8">
    <location>
        <begin position="58"/>
        <end position="86"/>
    </location>
</feature>
<evidence type="ECO:0000256" key="9">
    <source>
        <dbReference type="SAM" id="Phobius"/>
    </source>
</evidence>
<keyword evidence="6 7" id="KW-0472">Membrane</keyword>
<dbReference type="Proteomes" id="UP000254040">
    <property type="component" value="Unassembled WGS sequence"/>
</dbReference>
<evidence type="ECO:0000313" key="12">
    <source>
        <dbReference type="EMBL" id="STX62499.1"/>
    </source>
</evidence>
<evidence type="ECO:0000256" key="1">
    <source>
        <dbReference type="ARBA" id="ARBA00004162"/>
    </source>
</evidence>
<dbReference type="RefSeq" id="WP_051190548.1">
    <property type="nucleotide sequence ID" value="NZ_CAAAJG010000003.1"/>
</dbReference>
<evidence type="ECO:0000313" key="11">
    <source>
        <dbReference type="EMBL" id="KTD32404.1"/>
    </source>
</evidence>
<dbReference type="PANTHER" id="PTHR30329">
    <property type="entry name" value="STATOR ELEMENT OF FLAGELLAR MOTOR COMPLEX"/>
    <property type="match status" value="1"/>
</dbReference>
<feature type="transmembrane region" description="Helical" evidence="9">
    <location>
        <begin position="21"/>
        <end position="38"/>
    </location>
</feature>
<feature type="domain" description="OmpA-like" evidence="10">
    <location>
        <begin position="110"/>
        <end position="230"/>
    </location>
</feature>
<evidence type="ECO:0000256" key="4">
    <source>
        <dbReference type="ARBA" id="ARBA00022692"/>
    </source>
</evidence>
<evidence type="ECO:0000259" key="10">
    <source>
        <dbReference type="PROSITE" id="PS51123"/>
    </source>
</evidence>
<gene>
    <name evidence="12" type="primary">motB_1</name>
    <name evidence="11" type="ORF">Lmor_2342</name>
    <name evidence="12" type="ORF">NCTC12239_01431</name>
</gene>
<keyword evidence="13" id="KW-1185">Reference proteome</keyword>
<dbReference type="SUPFAM" id="SSF103088">
    <property type="entry name" value="OmpA-like"/>
    <property type="match status" value="1"/>
</dbReference>